<protein>
    <submittedName>
        <fullName evidence="1">Uncharacterized protein</fullName>
    </submittedName>
</protein>
<organism evidence="1 2">
    <name type="scientific">Immersiella caudata</name>
    <dbReference type="NCBI Taxonomy" id="314043"/>
    <lineage>
        <taxon>Eukaryota</taxon>
        <taxon>Fungi</taxon>
        <taxon>Dikarya</taxon>
        <taxon>Ascomycota</taxon>
        <taxon>Pezizomycotina</taxon>
        <taxon>Sordariomycetes</taxon>
        <taxon>Sordariomycetidae</taxon>
        <taxon>Sordariales</taxon>
        <taxon>Lasiosphaeriaceae</taxon>
        <taxon>Immersiella</taxon>
    </lineage>
</organism>
<evidence type="ECO:0000313" key="2">
    <source>
        <dbReference type="Proteomes" id="UP001175000"/>
    </source>
</evidence>
<dbReference type="Proteomes" id="UP001175000">
    <property type="component" value="Unassembled WGS sequence"/>
</dbReference>
<accession>A0AA39WQW3</accession>
<proteinExistence type="predicted"/>
<dbReference type="EMBL" id="JAULSU010000004">
    <property type="protein sequence ID" value="KAK0619929.1"/>
    <property type="molecule type" value="Genomic_DNA"/>
</dbReference>
<evidence type="ECO:0000313" key="1">
    <source>
        <dbReference type="EMBL" id="KAK0619929.1"/>
    </source>
</evidence>
<reference evidence="1" key="1">
    <citation type="submission" date="2023-06" db="EMBL/GenBank/DDBJ databases">
        <title>Genome-scale phylogeny and comparative genomics of the fungal order Sordariales.</title>
        <authorList>
            <consortium name="Lawrence Berkeley National Laboratory"/>
            <person name="Hensen N."/>
            <person name="Bonometti L."/>
            <person name="Westerberg I."/>
            <person name="Brannstrom I.O."/>
            <person name="Guillou S."/>
            <person name="Cros-Aarteil S."/>
            <person name="Calhoun S."/>
            <person name="Haridas S."/>
            <person name="Kuo A."/>
            <person name="Mondo S."/>
            <person name="Pangilinan J."/>
            <person name="Riley R."/>
            <person name="Labutti K."/>
            <person name="Andreopoulos B."/>
            <person name="Lipzen A."/>
            <person name="Chen C."/>
            <person name="Yanf M."/>
            <person name="Daum C."/>
            <person name="Ng V."/>
            <person name="Clum A."/>
            <person name="Steindorff A."/>
            <person name="Ohm R."/>
            <person name="Martin F."/>
            <person name="Silar P."/>
            <person name="Natvig D."/>
            <person name="Lalanne C."/>
            <person name="Gautier V."/>
            <person name="Ament-Velasquez S.L."/>
            <person name="Kruys A."/>
            <person name="Hutchinson M.I."/>
            <person name="Powell A.J."/>
            <person name="Barry K."/>
            <person name="Miller A.N."/>
            <person name="Grigoriev I.V."/>
            <person name="Debuchy R."/>
            <person name="Gladieux P."/>
            <person name="Thoren M.H."/>
            <person name="Johannesson H."/>
        </authorList>
    </citation>
    <scope>NUCLEOTIDE SEQUENCE</scope>
    <source>
        <strain evidence="1">CBS 606.72</strain>
    </source>
</reference>
<dbReference type="AlphaFoldDB" id="A0AA39WQW3"/>
<keyword evidence="2" id="KW-1185">Reference proteome</keyword>
<gene>
    <name evidence="1" type="ORF">B0T14DRAFT_220101</name>
</gene>
<sequence>MYLVLFLVVAEPTGYNFSSSNWWLMMTCFFLYGVNGVTRGAGEVGLAGISLGERTSLIFSDGRRKAIQIPALIGPWLEGLQDGPSHIHGKKNTEQTDTYLSVSKSNRSAYAMVRPGQSMALRLLTESSSSGCFPWAGAGSCVCAGSYGARALFESTTSAKPSRAQIMSGPVAGVFPAYHLPLATLSVVQLANLDGQLGYWEEFVI</sequence>
<name>A0AA39WQW3_9PEZI</name>
<comment type="caution">
    <text evidence="1">The sequence shown here is derived from an EMBL/GenBank/DDBJ whole genome shotgun (WGS) entry which is preliminary data.</text>
</comment>